<evidence type="ECO:0000259" key="12">
    <source>
        <dbReference type="Pfam" id="PF09298"/>
    </source>
</evidence>
<accession>A0ABV8NTS0</accession>
<evidence type="ECO:0000256" key="2">
    <source>
        <dbReference type="ARBA" id="ARBA00001946"/>
    </source>
</evidence>
<dbReference type="InterPro" id="IPR005959">
    <property type="entry name" value="Fumarylacetoacetase"/>
</dbReference>
<dbReference type="InterPro" id="IPR011234">
    <property type="entry name" value="Fumarylacetoacetase-like_C"/>
</dbReference>
<gene>
    <name evidence="13" type="primary">fahA</name>
    <name evidence="13" type="ORF">ACFOY1_05325</name>
</gene>
<sequence>MKSTTSRHTTSPITAFGRTLDPALQSWVPSANLPDTDFPIQNLPFGVFKNKQHAASYRCGIAIGDQILDLAALMERNLLTGTTAELRAAVAQDSLNALMALGPEAGRSLRIQLSGILEAGAAHQAAVRDCLVPQAEAQMALPARIGDFSDFYASLDHATNVGKQFRPDNPVLPNFKWLPVAYHGRASSIRPSGHPVYRPNGQKMKAGAARPEFGPSERLDYEAEIGFLVGSGNPLGHAVGIDDAEKHVFGLCILNDWSARDIQSWEYQPLGPFLAKSFMSTLSPWVVTLDALEPFRSGWQRGRQDPPLLEHLSAAWLGERGAIDVRLQVSLQSRKMHEQRMDPMALSTSLLRDSYWTVAQIMAHHTSNGCNLQPGDLLGSGTVSGPSQDTLACLLEQTQGGKHPITLPTGETRLFLEDGDTVIMKAWCEAEGRRRLGFGECRGTIMAAPARI</sequence>
<comment type="cofactor">
    <cofactor evidence="2">
        <name>Mg(2+)</name>
        <dbReference type="ChEBI" id="CHEBI:18420"/>
    </cofactor>
</comment>
<evidence type="ECO:0000256" key="4">
    <source>
        <dbReference type="ARBA" id="ARBA00012094"/>
    </source>
</evidence>
<keyword evidence="6" id="KW-0106">Calcium</keyword>
<keyword evidence="14" id="KW-1185">Reference proteome</keyword>
<evidence type="ECO:0000256" key="3">
    <source>
        <dbReference type="ARBA" id="ARBA00004782"/>
    </source>
</evidence>
<dbReference type="InterPro" id="IPR015377">
    <property type="entry name" value="Fumarylacetoacetase_N"/>
</dbReference>
<dbReference type="GO" id="GO:0004334">
    <property type="term" value="F:fumarylacetoacetase activity"/>
    <property type="evidence" value="ECO:0007669"/>
    <property type="project" value="UniProtKB-EC"/>
</dbReference>
<dbReference type="Pfam" id="PF09298">
    <property type="entry name" value="FAA_hydrolase_N"/>
    <property type="match status" value="1"/>
</dbReference>
<evidence type="ECO:0000256" key="6">
    <source>
        <dbReference type="ARBA" id="ARBA00022837"/>
    </source>
</evidence>
<dbReference type="EC" id="3.7.1.2" evidence="4"/>
<protein>
    <recommendedName>
        <fullName evidence="4">fumarylacetoacetase</fullName>
        <ecNumber evidence="4">3.7.1.2</ecNumber>
    </recommendedName>
</protein>
<keyword evidence="9" id="KW-0585">Phenylalanine catabolism</keyword>
<comment type="pathway">
    <text evidence="3">Amino-acid degradation; L-phenylalanine degradation; acetoacetate and fumarate from L-phenylalanine: step 6/6.</text>
</comment>
<feature type="region of interest" description="Disordered" evidence="10">
    <location>
        <begin position="191"/>
        <end position="211"/>
    </location>
</feature>
<evidence type="ECO:0000313" key="13">
    <source>
        <dbReference type="EMBL" id="MFC4200370.1"/>
    </source>
</evidence>
<evidence type="ECO:0000256" key="5">
    <source>
        <dbReference type="ARBA" id="ARBA00022801"/>
    </source>
</evidence>
<feature type="domain" description="Fumarylacetoacetase N-terminal" evidence="12">
    <location>
        <begin position="41"/>
        <end position="142"/>
    </location>
</feature>
<evidence type="ECO:0000313" key="14">
    <source>
        <dbReference type="Proteomes" id="UP001595848"/>
    </source>
</evidence>
<dbReference type="RefSeq" id="WP_217964371.1">
    <property type="nucleotide sequence ID" value="NZ_JAHTBN010000003.1"/>
</dbReference>
<keyword evidence="5 13" id="KW-0378">Hydrolase</keyword>
<evidence type="ECO:0000256" key="8">
    <source>
        <dbReference type="ARBA" id="ARBA00022878"/>
    </source>
</evidence>
<proteinExistence type="predicted"/>
<comment type="caution">
    <text evidence="13">The sequence shown here is derived from an EMBL/GenBank/DDBJ whole genome shotgun (WGS) entry which is preliminary data.</text>
</comment>
<keyword evidence="8" id="KW-0828">Tyrosine catabolism</keyword>
<evidence type="ECO:0000256" key="1">
    <source>
        <dbReference type="ARBA" id="ARBA00001913"/>
    </source>
</evidence>
<evidence type="ECO:0000259" key="11">
    <source>
        <dbReference type="Pfam" id="PF01557"/>
    </source>
</evidence>
<feature type="domain" description="Fumarylacetoacetase-like C-terminal" evidence="11">
    <location>
        <begin position="149"/>
        <end position="445"/>
    </location>
</feature>
<dbReference type="PANTHER" id="PTHR43069">
    <property type="entry name" value="FUMARYLACETOACETASE"/>
    <property type="match status" value="1"/>
</dbReference>
<organism evidence="13 14">
    <name type="scientific">Candidimonas humi</name>
    <dbReference type="NCBI Taxonomy" id="683355"/>
    <lineage>
        <taxon>Bacteria</taxon>
        <taxon>Pseudomonadati</taxon>
        <taxon>Pseudomonadota</taxon>
        <taxon>Betaproteobacteria</taxon>
        <taxon>Burkholderiales</taxon>
        <taxon>Alcaligenaceae</taxon>
        <taxon>Candidimonas</taxon>
    </lineage>
</organism>
<dbReference type="Pfam" id="PF01557">
    <property type="entry name" value="FAA_hydrolase"/>
    <property type="match status" value="1"/>
</dbReference>
<evidence type="ECO:0000256" key="7">
    <source>
        <dbReference type="ARBA" id="ARBA00022842"/>
    </source>
</evidence>
<dbReference type="NCBIfam" id="TIGR01266">
    <property type="entry name" value="fum_ac_acetase"/>
    <property type="match status" value="1"/>
</dbReference>
<evidence type="ECO:0000256" key="9">
    <source>
        <dbReference type="ARBA" id="ARBA00023232"/>
    </source>
</evidence>
<keyword evidence="7" id="KW-0460">Magnesium</keyword>
<evidence type="ECO:0000256" key="10">
    <source>
        <dbReference type="SAM" id="MobiDB-lite"/>
    </source>
</evidence>
<reference evidence="14" key="1">
    <citation type="journal article" date="2019" name="Int. J. Syst. Evol. Microbiol.">
        <title>The Global Catalogue of Microorganisms (GCM) 10K type strain sequencing project: providing services to taxonomists for standard genome sequencing and annotation.</title>
        <authorList>
            <consortium name="The Broad Institute Genomics Platform"/>
            <consortium name="The Broad Institute Genome Sequencing Center for Infectious Disease"/>
            <person name="Wu L."/>
            <person name="Ma J."/>
        </authorList>
    </citation>
    <scope>NUCLEOTIDE SEQUENCE [LARGE SCALE GENOMIC DNA]</scope>
    <source>
        <strain evidence="14">LMG 24813</strain>
    </source>
</reference>
<dbReference type="EMBL" id="JBHSBV010000002">
    <property type="protein sequence ID" value="MFC4200370.1"/>
    <property type="molecule type" value="Genomic_DNA"/>
</dbReference>
<dbReference type="PANTHER" id="PTHR43069:SF2">
    <property type="entry name" value="FUMARYLACETOACETASE"/>
    <property type="match status" value="1"/>
</dbReference>
<name>A0ABV8NTS0_9BURK</name>
<dbReference type="Proteomes" id="UP001595848">
    <property type="component" value="Unassembled WGS sequence"/>
</dbReference>
<comment type="cofactor">
    <cofactor evidence="1">
        <name>Ca(2+)</name>
        <dbReference type="ChEBI" id="CHEBI:29108"/>
    </cofactor>
</comment>